<dbReference type="EMBL" id="JACHHE010000001">
    <property type="protein sequence ID" value="MBB5178752.1"/>
    <property type="molecule type" value="Genomic_DNA"/>
</dbReference>
<reference evidence="1 2" key="1">
    <citation type="submission" date="2020-08" db="EMBL/GenBank/DDBJ databases">
        <title>Genomic Encyclopedia of Type Strains, Phase IV (KMG-IV): sequencing the most valuable type-strain genomes for metagenomic binning, comparative biology and taxonomic classification.</title>
        <authorList>
            <person name="Goeker M."/>
        </authorList>
    </citation>
    <scope>NUCLEOTIDE SEQUENCE [LARGE SCALE GENOMIC DNA]</scope>
    <source>
        <strain evidence="1 2">DSM 15895</strain>
    </source>
</reference>
<keyword evidence="2" id="KW-1185">Reference proteome</keyword>
<organism evidence="1 2">
    <name type="scientific">Planococcus koreensis</name>
    <dbReference type="NCBI Taxonomy" id="112331"/>
    <lineage>
        <taxon>Bacteria</taxon>
        <taxon>Bacillati</taxon>
        <taxon>Bacillota</taxon>
        <taxon>Bacilli</taxon>
        <taxon>Bacillales</taxon>
        <taxon>Caryophanaceae</taxon>
        <taxon>Planococcus</taxon>
    </lineage>
</organism>
<evidence type="ECO:0000313" key="2">
    <source>
        <dbReference type="Proteomes" id="UP000525923"/>
    </source>
</evidence>
<dbReference type="RefSeq" id="WP_135500463.1">
    <property type="nucleotide sequence ID" value="NZ_JACHHE010000001.1"/>
</dbReference>
<dbReference type="AlphaFoldDB" id="A0A7W8CNK7"/>
<protein>
    <submittedName>
        <fullName evidence="1">Uncharacterized protein</fullName>
    </submittedName>
</protein>
<dbReference type="Proteomes" id="UP000525923">
    <property type="component" value="Unassembled WGS sequence"/>
</dbReference>
<evidence type="ECO:0000313" key="1">
    <source>
        <dbReference type="EMBL" id="MBB5178752.1"/>
    </source>
</evidence>
<comment type="caution">
    <text evidence="1">The sequence shown here is derived from an EMBL/GenBank/DDBJ whole genome shotgun (WGS) entry which is preliminary data.</text>
</comment>
<accession>A0A7W8CNK7</accession>
<proteinExistence type="predicted"/>
<gene>
    <name evidence="1" type="ORF">HNQ44_000174</name>
</gene>
<sequence length="70" mass="8411">MTKDLLQLFIHSNEFLQLVYFASCFLLDYYTSVEEFHLFTSEFPLVEREIPHTPLEFHLFLFESSPFSLD</sequence>
<name>A0A7W8CNK7_9BACL</name>